<organism evidence="1 2">
    <name type="scientific">Trebonia kvetii</name>
    <dbReference type="NCBI Taxonomy" id="2480626"/>
    <lineage>
        <taxon>Bacteria</taxon>
        <taxon>Bacillati</taxon>
        <taxon>Actinomycetota</taxon>
        <taxon>Actinomycetes</taxon>
        <taxon>Streptosporangiales</taxon>
        <taxon>Treboniaceae</taxon>
        <taxon>Trebonia</taxon>
    </lineage>
</organism>
<sequence length="145" mass="15758">MPRVSHHFVVDRPIQDVFAVVSTARFWPEWHPATRGVEGDIDHSAQLGDKITEHVTIAGIEGTGIWTVTEHNPPHGMALEADLSFGHLRIGYELTSAGFGGTRLQRDLDFPELGPVIHAAMENQSAEGIAGLARLVEREVPAPAP</sequence>
<proteinExistence type="predicted"/>
<dbReference type="RefSeq" id="WP_145856061.1">
    <property type="nucleotide sequence ID" value="NZ_RPFW01000004.1"/>
</dbReference>
<dbReference type="OrthoDB" id="4541399at2"/>
<dbReference type="Pfam" id="PF10604">
    <property type="entry name" value="Polyketide_cyc2"/>
    <property type="match status" value="1"/>
</dbReference>
<keyword evidence="2" id="KW-1185">Reference proteome</keyword>
<dbReference type="Gene3D" id="3.30.530.20">
    <property type="match status" value="1"/>
</dbReference>
<evidence type="ECO:0000313" key="1">
    <source>
        <dbReference type="EMBL" id="TVZ03366.1"/>
    </source>
</evidence>
<comment type="caution">
    <text evidence="1">The sequence shown here is derived from an EMBL/GenBank/DDBJ whole genome shotgun (WGS) entry which is preliminary data.</text>
</comment>
<dbReference type="SUPFAM" id="SSF55961">
    <property type="entry name" value="Bet v1-like"/>
    <property type="match status" value="1"/>
</dbReference>
<evidence type="ECO:0000313" key="2">
    <source>
        <dbReference type="Proteomes" id="UP000460272"/>
    </source>
</evidence>
<name>A0A6P2BYS1_9ACTN</name>
<dbReference type="InterPro" id="IPR023393">
    <property type="entry name" value="START-like_dom_sf"/>
</dbReference>
<dbReference type="EMBL" id="RPFW01000004">
    <property type="protein sequence ID" value="TVZ03366.1"/>
    <property type="molecule type" value="Genomic_DNA"/>
</dbReference>
<dbReference type="Proteomes" id="UP000460272">
    <property type="component" value="Unassembled WGS sequence"/>
</dbReference>
<gene>
    <name evidence="1" type="ORF">EAS64_23465</name>
</gene>
<reference evidence="1 2" key="1">
    <citation type="submission" date="2018-11" db="EMBL/GenBank/DDBJ databases">
        <title>Trebonia kvetii gen.nov., sp.nov., a novel acidophilic actinobacterium, and proposal of the new actinobacterial family Treboniaceae fam. nov.</title>
        <authorList>
            <person name="Rapoport D."/>
            <person name="Sagova-Mareckova M."/>
            <person name="Sedlacek I."/>
            <person name="Provaznik J."/>
            <person name="Kralova S."/>
            <person name="Pavlinic D."/>
            <person name="Benes V."/>
            <person name="Kopecky J."/>
        </authorList>
    </citation>
    <scope>NUCLEOTIDE SEQUENCE [LARGE SCALE GENOMIC DNA]</scope>
    <source>
        <strain evidence="1 2">15Tr583</strain>
    </source>
</reference>
<dbReference type="CDD" id="cd07812">
    <property type="entry name" value="SRPBCC"/>
    <property type="match status" value="1"/>
</dbReference>
<protein>
    <submittedName>
        <fullName evidence="1">SRPBCC family protein</fullName>
    </submittedName>
</protein>
<dbReference type="AlphaFoldDB" id="A0A6P2BYS1"/>
<dbReference type="InterPro" id="IPR019587">
    <property type="entry name" value="Polyketide_cyclase/dehydratase"/>
</dbReference>
<accession>A0A6P2BYS1</accession>